<comment type="caution">
    <text evidence="1">The sequence shown here is derived from an EMBL/GenBank/DDBJ whole genome shotgun (WGS) entry which is preliminary data.</text>
</comment>
<evidence type="ECO:0000313" key="1">
    <source>
        <dbReference type="EMBL" id="ORY09160.1"/>
    </source>
</evidence>
<dbReference type="Proteomes" id="UP000193144">
    <property type="component" value="Unassembled WGS sequence"/>
</dbReference>
<keyword evidence="2" id="KW-1185">Reference proteome</keyword>
<dbReference type="AlphaFoldDB" id="A0A1Y1ZFX0"/>
<proteinExistence type="predicted"/>
<accession>A0A1Y1ZFX0</accession>
<protein>
    <submittedName>
        <fullName evidence="1">Uncharacterized protein</fullName>
    </submittedName>
</protein>
<reference evidence="1 2" key="1">
    <citation type="submission" date="2016-07" db="EMBL/GenBank/DDBJ databases">
        <title>Pervasive Adenine N6-methylation of Active Genes in Fungi.</title>
        <authorList>
            <consortium name="DOE Joint Genome Institute"/>
            <person name="Mondo S.J."/>
            <person name="Dannebaum R.O."/>
            <person name="Kuo R.C."/>
            <person name="Labutti K."/>
            <person name="Haridas S."/>
            <person name="Kuo A."/>
            <person name="Salamov A."/>
            <person name="Ahrendt S.R."/>
            <person name="Lipzen A."/>
            <person name="Sullivan W."/>
            <person name="Andreopoulos W.B."/>
            <person name="Clum A."/>
            <person name="Lindquist E."/>
            <person name="Daum C."/>
            <person name="Ramamoorthy G.K."/>
            <person name="Gryganskyi A."/>
            <person name="Culley D."/>
            <person name="Magnuson J.K."/>
            <person name="James T.Y."/>
            <person name="O'Malley M.A."/>
            <person name="Stajich J.E."/>
            <person name="Spatafora J.W."/>
            <person name="Visel A."/>
            <person name="Grigoriev I.V."/>
        </authorList>
    </citation>
    <scope>NUCLEOTIDE SEQUENCE [LARGE SCALE GENOMIC DNA]</scope>
    <source>
        <strain evidence="1 2">CBS 115471</strain>
    </source>
</reference>
<dbReference type="EMBL" id="MCFA01000090">
    <property type="protein sequence ID" value="ORY09160.1"/>
    <property type="molecule type" value="Genomic_DNA"/>
</dbReference>
<sequence>MAFEWLLNMVNKAHIGYPWMRRAAIRILVFSRLQLTHTCCELFIHEIDGYHCPEAISGREIHEIHDEEREDIQLLETLVVEFKRKWNQFDGTFLAFVNKVLSSRMEEVCWEPSEVDPEEQIKVKETAVWLWEPFGPQPPA</sequence>
<name>A0A1Y1ZFX0_9PLEO</name>
<evidence type="ECO:0000313" key="2">
    <source>
        <dbReference type="Proteomes" id="UP000193144"/>
    </source>
</evidence>
<gene>
    <name evidence="1" type="ORF">BCR34DRAFT_589522</name>
</gene>
<organism evidence="1 2">
    <name type="scientific">Clohesyomyces aquaticus</name>
    <dbReference type="NCBI Taxonomy" id="1231657"/>
    <lineage>
        <taxon>Eukaryota</taxon>
        <taxon>Fungi</taxon>
        <taxon>Dikarya</taxon>
        <taxon>Ascomycota</taxon>
        <taxon>Pezizomycotina</taxon>
        <taxon>Dothideomycetes</taxon>
        <taxon>Pleosporomycetidae</taxon>
        <taxon>Pleosporales</taxon>
        <taxon>Lindgomycetaceae</taxon>
        <taxon>Clohesyomyces</taxon>
    </lineage>
</organism>